<proteinExistence type="inferred from homology"/>
<dbReference type="GO" id="GO:0004190">
    <property type="term" value="F:aspartic-type endopeptidase activity"/>
    <property type="evidence" value="ECO:0007669"/>
    <property type="project" value="UniProtKB-KW"/>
</dbReference>
<feature type="signal peptide" evidence="4">
    <location>
        <begin position="1"/>
        <end position="19"/>
    </location>
</feature>
<keyword evidence="6" id="KW-0645">Protease</keyword>
<reference evidence="6 7" key="1">
    <citation type="journal article" date="2018" name="Biotechnol. Biofuels">
        <title>Integrative visual omics of the white-rot fungus Polyporus brumalis exposes the biotechnological potential of its oxidative enzymes for delignifying raw plant biomass.</title>
        <authorList>
            <person name="Miyauchi S."/>
            <person name="Rancon A."/>
            <person name="Drula E."/>
            <person name="Hage H."/>
            <person name="Chaduli D."/>
            <person name="Favel A."/>
            <person name="Grisel S."/>
            <person name="Henrissat B."/>
            <person name="Herpoel-Gimbert I."/>
            <person name="Ruiz-Duenas F.J."/>
            <person name="Chevret D."/>
            <person name="Hainaut M."/>
            <person name="Lin J."/>
            <person name="Wang M."/>
            <person name="Pangilinan J."/>
            <person name="Lipzen A."/>
            <person name="Lesage-Meessen L."/>
            <person name="Navarro D."/>
            <person name="Riley R."/>
            <person name="Grigoriev I.V."/>
            <person name="Zhou S."/>
            <person name="Raouche S."/>
            <person name="Rosso M.N."/>
        </authorList>
    </citation>
    <scope>NUCLEOTIDE SEQUENCE [LARGE SCALE GENOMIC DNA]</scope>
    <source>
        <strain evidence="6 7">BRFM 1820</strain>
    </source>
</reference>
<evidence type="ECO:0000256" key="1">
    <source>
        <dbReference type="ARBA" id="ARBA00007447"/>
    </source>
</evidence>
<organism evidence="6 7">
    <name type="scientific">Lentinus brumalis</name>
    <dbReference type="NCBI Taxonomy" id="2498619"/>
    <lineage>
        <taxon>Eukaryota</taxon>
        <taxon>Fungi</taxon>
        <taxon>Dikarya</taxon>
        <taxon>Basidiomycota</taxon>
        <taxon>Agaricomycotina</taxon>
        <taxon>Agaricomycetes</taxon>
        <taxon>Polyporales</taxon>
        <taxon>Polyporaceae</taxon>
        <taxon>Lentinus</taxon>
    </lineage>
</organism>
<dbReference type="PROSITE" id="PS51767">
    <property type="entry name" value="PEPTIDASE_A1"/>
    <property type="match status" value="1"/>
</dbReference>
<evidence type="ECO:0000313" key="6">
    <source>
        <dbReference type="EMBL" id="RDX52602.1"/>
    </source>
</evidence>
<evidence type="ECO:0000259" key="5">
    <source>
        <dbReference type="PROSITE" id="PS51767"/>
    </source>
</evidence>
<accession>A0A371DJ99</accession>
<keyword evidence="3" id="KW-0812">Transmembrane</keyword>
<protein>
    <submittedName>
        <fullName evidence="6">Acid protease</fullName>
    </submittedName>
</protein>
<evidence type="ECO:0000313" key="7">
    <source>
        <dbReference type="Proteomes" id="UP000256964"/>
    </source>
</evidence>
<dbReference type="InterPro" id="IPR034164">
    <property type="entry name" value="Pepsin-like_dom"/>
</dbReference>
<name>A0A371DJ99_9APHY</name>
<feature type="transmembrane region" description="Helical" evidence="3">
    <location>
        <begin position="454"/>
        <end position="474"/>
    </location>
</feature>
<dbReference type="InterPro" id="IPR001969">
    <property type="entry name" value="Aspartic_peptidase_AS"/>
</dbReference>
<dbReference type="CDD" id="cd05471">
    <property type="entry name" value="pepsin_like"/>
    <property type="match status" value="1"/>
</dbReference>
<feature type="chain" id="PRO_5016843695" evidence="4">
    <location>
        <begin position="20"/>
        <end position="491"/>
    </location>
</feature>
<keyword evidence="3" id="KW-1133">Transmembrane helix</keyword>
<evidence type="ECO:0000256" key="2">
    <source>
        <dbReference type="ARBA" id="ARBA00022750"/>
    </source>
</evidence>
<keyword evidence="3" id="KW-0472">Membrane</keyword>
<dbReference type="PROSITE" id="PS00141">
    <property type="entry name" value="ASP_PROTEASE"/>
    <property type="match status" value="1"/>
</dbReference>
<gene>
    <name evidence="6" type="ORF">OH76DRAFT_170906</name>
</gene>
<keyword evidence="2" id="KW-0378">Hydrolase</keyword>
<keyword evidence="4" id="KW-0732">Signal</keyword>
<evidence type="ECO:0000256" key="3">
    <source>
        <dbReference type="SAM" id="Phobius"/>
    </source>
</evidence>
<dbReference type="Gene3D" id="2.40.70.10">
    <property type="entry name" value="Acid Proteases"/>
    <property type="match status" value="2"/>
</dbReference>
<dbReference type="PANTHER" id="PTHR47966:SF51">
    <property type="entry name" value="BETA-SITE APP-CLEAVING ENZYME, ISOFORM A-RELATED"/>
    <property type="match status" value="1"/>
</dbReference>
<dbReference type="InterPro" id="IPR001461">
    <property type="entry name" value="Aspartic_peptidase_A1"/>
</dbReference>
<dbReference type="Pfam" id="PF00026">
    <property type="entry name" value="Asp"/>
    <property type="match status" value="1"/>
</dbReference>
<dbReference type="SUPFAM" id="SSF50630">
    <property type="entry name" value="Acid proteases"/>
    <property type="match status" value="1"/>
</dbReference>
<dbReference type="GO" id="GO:0006508">
    <property type="term" value="P:proteolysis"/>
    <property type="evidence" value="ECO:0007669"/>
    <property type="project" value="UniProtKB-KW"/>
</dbReference>
<sequence length="491" mass="52775">MRTVYALALLSHLGLGALGASLPTASGAADPWPAAGGPQSISFSLATSPQLVGHRIYVVNVSIAGSTHEVVLDTGSNDFWVDTTLGAPLADHNPSSPGPVHAQTGIPALLEYGVENAYTYALGEVQFASVQFPSAGGNEPIVVHNQPFVNVPGTTNITQYGNEGVLGLGPPTGLSAVREVLDGTDWKPGPFLATMFEQHPEMQRLFTLSFGRRDTAGAITTGAVTFGAVRAEPSEILDAPKIPLMTGQFWDVPSRGFVVDGTVVNLSGSGTDELRFILDSGVYATFAPPEYLRAIYSPVPGSFLLEDGTWSVPCDTRMNVSVLLGETAYGIHPVDMTEVYGLEEEDGTWKPLCKGLFQSNPDTEIPFLIGLNVLRNLHVLHLYGGVDGHPEPYVQIATDIAQASADFSAMNTARIDAFLRAEEVTAETSSVERPMESVVNTVLRTPEIRRTMRGWYVDALLLSSACFAVLYAICRWFRLRARCAKYEAVRV</sequence>
<dbReference type="InterPro" id="IPR033121">
    <property type="entry name" value="PEPTIDASE_A1"/>
</dbReference>
<dbReference type="STRING" id="139420.A0A371DJ99"/>
<dbReference type="EMBL" id="KZ857390">
    <property type="protein sequence ID" value="RDX52602.1"/>
    <property type="molecule type" value="Genomic_DNA"/>
</dbReference>
<keyword evidence="2" id="KW-0064">Aspartyl protease</keyword>
<dbReference type="PANTHER" id="PTHR47966">
    <property type="entry name" value="BETA-SITE APP-CLEAVING ENZYME, ISOFORM A-RELATED"/>
    <property type="match status" value="1"/>
</dbReference>
<dbReference type="Proteomes" id="UP000256964">
    <property type="component" value="Unassembled WGS sequence"/>
</dbReference>
<evidence type="ECO:0000256" key="4">
    <source>
        <dbReference type="SAM" id="SignalP"/>
    </source>
</evidence>
<keyword evidence="7" id="KW-1185">Reference proteome</keyword>
<dbReference type="OrthoDB" id="3269227at2759"/>
<dbReference type="AlphaFoldDB" id="A0A371DJ99"/>
<dbReference type="InterPro" id="IPR021109">
    <property type="entry name" value="Peptidase_aspartic_dom_sf"/>
</dbReference>
<comment type="similarity">
    <text evidence="1">Belongs to the peptidase A1 family.</text>
</comment>
<feature type="domain" description="Peptidase A1" evidence="5">
    <location>
        <begin position="57"/>
        <end position="397"/>
    </location>
</feature>